<dbReference type="InterPro" id="IPR003594">
    <property type="entry name" value="HATPase_dom"/>
</dbReference>
<dbReference type="EMBL" id="CP017157">
    <property type="protein sequence ID" value="AOP47043.1"/>
    <property type="molecule type" value="Genomic_DNA"/>
</dbReference>
<dbReference type="AlphaFoldDB" id="A0A1D7VJV9"/>
<keyword evidence="1" id="KW-0723">Serine/threonine-protein kinase</keyword>
<evidence type="ECO:0000259" key="2">
    <source>
        <dbReference type="Pfam" id="PF13581"/>
    </source>
</evidence>
<evidence type="ECO:0000313" key="3">
    <source>
        <dbReference type="EMBL" id="AOP47043.1"/>
    </source>
</evidence>
<dbReference type="OrthoDB" id="5184679at2"/>
<dbReference type="KEGG" id="slc:SL103_12970"/>
<proteinExistence type="predicted"/>
<dbReference type="InterPro" id="IPR036890">
    <property type="entry name" value="HATPase_C_sf"/>
</dbReference>
<accession>A0A1D7VJV9</accession>
<reference evidence="3 4" key="1">
    <citation type="submission" date="2016-09" db="EMBL/GenBank/DDBJ databases">
        <title>Complete genome sequencing of Streptomyces lydicus 103 and metabolic pathways analysis of antibiotic biosynthesis.</title>
        <authorList>
            <person name="Jia N."/>
            <person name="Ding M.-Z."/>
            <person name="Gao F."/>
            <person name="Yuan Y.-J."/>
        </authorList>
    </citation>
    <scope>NUCLEOTIDE SEQUENCE [LARGE SCALE GENOMIC DNA]</scope>
    <source>
        <strain evidence="3 4">103</strain>
    </source>
</reference>
<dbReference type="Pfam" id="PF13581">
    <property type="entry name" value="HATPase_c_2"/>
    <property type="match status" value="1"/>
</dbReference>
<protein>
    <recommendedName>
        <fullName evidence="2">Histidine kinase/HSP90-like ATPase domain-containing protein</fullName>
    </recommendedName>
</protein>
<dbReference type="PANTHER" id="PTHR35526">
    <property type="entry name" value="ANTI-SIGMA-F FACTOR RSBW-RELATED"/>
    <property type="match status" value="1"/>
</dbReference>
<keyword evidence="1" id="KW-0418">Kinase</keyword>
<dbReference type="PANTHER" id="PTHR35526:SF3">
    <property type="entry name" value="ANTI-SIGMA-F FACTOR RSBW"/>
    <property type="match status" value="1"/>
</dbReference>
<sequence length="129" mass="14072">MRRCETVTKAVERPATAAQARDRVHALLHSRPESLDEVVLTDALLITSELVTNAHRHAGGVTAFTARITDDRLELRVEDASPQLPATASRHRPGDIGGYGWPMVCQLATSVDIVHTAHGKAIHVTLQLR</sequence>
<feature type="domain" description="Histidine kinase/HSP90-like ATPase" evidence="2">
    <location>
        <begin position="13"/>
        <end position="125"/>
    </location>
</feature>
<organism evidence="3 4">
    <name type="scientific">Streptomyces lydicus</name>
    <dbReference type="NCBI Taxonomy" id="47763"/>
    <lineage>
        <taxon>Bacteria</taxon>
        <taxon>Bacillati</taxon>
        <taxon>Actinomycetota</taxon>
        <taxon>Actinomycetes</taxon>
        <taxon>Kitasatosporales</taxon>
        <taxon>Streptomycetaceae</taxon>
        <taxon>Streptomyces</taxon>
    </lineage>
</organism>
<dbReference type="Proteomes" id="UP000094094">
    <property type="component" value="Chromosome"/>
</dbReference>
<dbReference type="Gene3D" id="3.30.565.10">
    <property type="entry name" value="Histidine kinase-like ATPase, C-terminal domain"/>
    <property type="match status" value="1"/>
</dbReference>
<gene>
    <name evidence="3" type="ORF">SL103_12970</name>
</gene>
<dbReference type="GO" id="GO:0004674">
    <property type="term" value="F:protein serine/threonine kinase activity"/>
    <property type="evidence" value="ECO:0007669"/>
    <property type="project" value="UniProtKB-KW"/>
</dbReference>
<dbReference type="InterPro" id="IPR050267">
    <property type="entry name" value="Anti-sigma-factor_SerPK"/>
</dbReference>
<keyword evidence="1" id="KW-0808">Transferase</keyword>
<evidence type="ECO:0000313" key="4">
    <source>
        <dbReference type="Proteomes" id="UP000094094"/>
    </source>
</evidence>
<dbReference type="CDD" id="cd16936">
    <property type="entry name" value="HATPase_RsbW-like"/>
    <property type="match status" value="1"/>
</dbReference>
<keyword evidence="4" id="KW-1185">Reference proteome</keyword>
<evidence type="ECO:0000256" key="1">
    <source>
        <dbReference type="ARBA" id="ARBA00022527"/>
    </source>
</evidence>
<name>A0A1D7VJV9_9ACTN</name>
<dbReference type="SUPFAM" id="SSF55874">
    <property type="entry name" value="ATPase domain of HSP90 chaperone/DNA topoisomerase II/histidine kinase"/>
    <property type="match status" value="1"/>
</dbReference>